<gene>
    <name evidence="2" type="ORF">J2S42_000452</name>
</gene>
<organism evidence="2 3">
    <name type="scientific">Catenuloplanes indicus</name>
    <dbReference type="NCBI Taxonomy" id="137267"/>
    <lineage>
        <taxon>Bacteria</taxon>
        <taxon>Bacillati</taxon>
        <taxon>Actinomycetota</taxon>
        <taxon>Actinomycetes</taxon>
        <taxon>Micromonosporales</taxon>
        <taxon>Micromonosporaceae</taxon>
        <taxon>Catenuloplanes</taxon>
    </lineage>
</organism>
<comment type="caution">
    <text evidence="2">The sequence shown here is derived from an EMBL/GenBank/DDBJ whole genome shotgun (WGS) entry which is preliminary data.</text>
</comment>
<name>A0AAE4AX63_9ACTN</name>
<evidence type="ECO:0000256" key="1">
    <source>
        <dbReference type="SAM" id="MobiDB-lite"/>
    </source>
</evidence>
<evidence type="ECO:0000313" key="3">
    <source>
        <dbReference type="Proteomes" id="UP001240236"/>
    </source>
</evidence>
<accession>A0AAE4AX63</accession>
<protein>
    <submittedName>
        <fullName evidence="2">Uncharacterized protein</fullName>
    </submittedName>
</protein>
<reference evidence="2 3" key="1">
    <citation type="submission" date="2023-07" db="EMBL/GenBank/DDBJ databases">
        <title>Sequencing the genomes of 1000 actinobacteria strains.</title>
        <authorList>
            <person name="Klenk H.-P."/>
        </authorList>
    </citation>
    <scope>NUCLEOTIDE SEQUENCE [LARGE SCALE GENOMIC DNA]</scope>
    <source>
        <strain evidence="2 3">DSM 44709</strain>
    </source>
</reference>
<dbReference type="AlphaFoldDB" id="A0AAE4AX63"/>
<dbReference type="RefSeq" id="WP_307234681.1">
    <property type="nucleotide sequence ID" value="NZ_JAUSUZ010000001.1"/>
</dbReference>
<feature type="compositionally biased region" description="Basic and acidic residues" evidence="1">
    <location>
        <begin position="62"/>
        <end position="73"/>
    </location>
</feature>
<evidence type="ECO:0000313" key="2">
    <source>
        <dbReference type="EMBL" id="MDQ0363783.1"/>
    </source>
</evidence>
<feature type="compositionally biased region" description="Basic and acidic residues" evidence="1">
    <location>
        <begin position="22"/>
        <end position="43"/>
    </location>
</feature>
<proteinExistence type="predicted"/>
<dbReference type="EMBL" id="JAUSUZ010000001">
    <property type="protein sequence ID" value="MDQ0363783.1"/>
    <property type="molecule type" value="Genomic_DNA"/>
</dbReference>
<keyword evidence="3" id="KW-1185">Reference proteome</keyword>
<dbReference type="Proteomes" id="UP001240236">
    <property type="component" value="Unassembled WGS sequence"/>
</dbReference>
<sequence>MVELRTGASTDRDRIRRLRHRVFAEEPGQRETTTDRRLHHAPDNPDVTIGTQDPSMHHRPFTRPERAWRMEGS</sequence>
<feature type="region of interest" description="Disordered" evidence="1">
    <location>
        <begin position="22"/>
        <end position="73"/>
    </location>
</feature>